<evidence type="ECO:0000313" key="4">
    <source>
        <dbReference type="Proteomes" id="UP000016924"/>
    </source>
</evidence>
<feature type="region of interest" description="Disordered" evidence="1">
    <location>
        <begin position="30"/>
        <end position="51"/>
    </location>
</feature>
<dbReference type="InterPro" id="IPR019559">
    <property type="entry name" value="Cullin_neddylation_domain"/>
</dbReference>
<dbReference type="InterPro" id="IPR036390">
    <property type="entry name" value="WH_DNA-bd_sf"/>
</dbReference>
<gene>
    <name evidence="3" type="ORF">W97_07842</name>
</gene>
<name>R7Z3K5_CONA1</name>
<dbReference type="SMART" id="SM00884">
    <property type="entry name" value="Cullin_Nedd8"/>
    <property type="match status" value="1"/>
</dbReference>
<reference evidence="4" key="1">
    <citation type="submission" date="2012-06" db="EMBL/GenBank/DDBJ databases">
        <title>The genome sequence of Coniosporium apollinis CBS 100218.</title>
        <authorList>
            <consortium name="The Broad Institute Genome Sequencing Platform"/>
            <person name="Cuomo C."/>
            <person name="Gorbushina A."/>
            <person name="Noack S."/>
            <person name="Walker B."/>
            <person name="Young S.K."/>
            <person name="Zeng Q."/>
            <person name="Gargeya S."/>
            <person name="Fitzgerald M."/>
            <person name="Haas B."/>
            <person name="Abouelleil A."/>
            <person name="Alvarado L."/>
            <person name="Arachchi H.M."/>
            <person name="Berlin A.M."/>
            <person name="Chapman S.B."/>
            <person name="Goldberg J."/>
            <person name="Griggs A."/>
            <person name="Gujja S."/>
            <person name="Hansen M."/>
            <person name="Howarth C."/>
            <person name="Imamovic A."/>
            <person name="Larimer J."/>
            <person name="McCowan C."/>
            <person name="Montmayeur A."/>
            <person name="Murphy C."/>
            <person name="Neiman D."/>
            <person name="Pearson M."/>
            <person name="Priest M."/>
            <person name="Roberts A."/>
            <person name="Saif S."/>
            <person name="Shea T."/>
            <person name="Sisk P."/>
            <person name="Sykes S."/>
            <person name="Wortman J."/>
            <person name="Nusbaum C."/>
            <person name="Birren B."/>
        </authorList>
    </citation>
    <scope>NUCLEOTIDE SEQUENCE [LARGE SCALE GENOMIC DNA]</scope>
    <source>
        <strain evidence="4">CBS 100218</strain>
    </source>
</reference>
<proteinExistence type="predicted"/>
<dbReference type="Proteomes" id="UP000016924">
    <property type="component" value="Unassembled WGS sequence"/>
</dbReference>
<dbReference type="PANTHER" id="PTHR11932">
    <property type="entry name" value="CULLIN"/>
    <property type="match status" value="1"/>
</dbReference>
<dbReference type="eggNOG" id="KOG2167">
    <property type="taxonomic scope" value="Eukaryota"/>
</dbReference>
<dbReference type="Gene3D" id="1.10.10.10">
    <property type="entry name" value="Winged helix-like DNA-binding domain superfamily/Winged helix DNA-binding domain"/>
    <property type="match status" value="1"/>
</dbReference>
<dbReference type="OrthoDB" id="27073at2759"/>
<dbReference type="Pfam" id="PF10557">
    <property type="entry name" value="Cullin_Nedd8"/>
    <property type="match status" value="1"/>
</dbReference>
<evidence type="ECO:0000259" key="2">
    <source>
        <dbReference type="SMART" id="SM00884"/>
    </source>
</evidence>
<dbReference type="EMBL" id="JH767598">
    <property type="protein sequence ID" value="EON68584.1"/>
    <property type="molecule type" value="Genomic_DNA"/>
</dbReference>
<dbReference type="SUPFAM" id="SSF46785">
    <property type="entry name" value="Winged helix' DNA-binding domain"/>
    <property type="match status" value="1"/>
</dbReference>
<dbReference type="AlphaFoldDB" id="R7Z3K5"/>
<sequence length="106" mass="12114">MDVKPSDRLNFNKDFVGRLHKIKVGVAAAGNNVETDREREPTEKRNNNSRGFSIEAAVVRIMKQREETSHQQLVTETLNQLATQSKPDINVIKRMRNLARTVVRNS</sequence>
<keyword evidence="4" id="KW-1185">Reference proteome</keyword>
<protein>
    <recommendedName>
        <fullName evidence="2">Cullin neddylation domain-containing protein</fullName>
    </recommendedName>
</protein>
<dbReference type="RefSeq" id="XP_007783901.1">
    <property type="nucleotide sequence ID" value="XM_007785711.1"/>
</dbReference>
<dbReference type="HOGENOM" id="CLU_2223135_0_0_1"/>
<organism evidence="3 4">
    <name type="scientific">Coniosporium apollinis (strain CBS 100218)</name>
    <name type="common">Rock-inhabiting black yeast</name>
    <dbReference type="NCBI Taxonomy" id="1168221"/>
    <lineage>
        <taxon>Eukaryota</taxon>
        <taxon>Fungi</taxon>
        <taxon>Dikarya</taxon>
        <taxon>Ascomycota</taxon>
        <taxon>Pezizomycotina</taxon>
        <taxon>Dothideomycetes</taxon>
        <taxon>Dothideomycetes incertae sedis</taxon>
        <taxon>Coniosporium</taxon>
    </lineage>
</organism>
<accession>R7Z3K5</accession>
<feature type="compositionally biased region" description="Basic and acidic residues" evidence="1">
    <location>
        <begin position="34"/>
        <end position="46"/>
    </location>
</feature>
<dbReference type="InterPro" id="IPR036388">
    <property type="entry name" value="WH-like_DNA-bd_sf"/>
</dbReference>
<feature type="domain" description="Cullin neddylation" evidence="2">
    <location>
        <begin position="46"/>
        <end position="103"/>
    </location>
</feature>
<evidence type="ECO:0000313" key="3">
    <source>
        <dbReference type="EMBL" id="EON68584.1"/>
    </source>
</evidence>
<dbReference type="GeneID" id="19905153"/>
<dbReference type="STRING" id="1168221.R7Z3K5"/>
<dbReference type="InterPro" id="IPR045093">
    <property type="entry name" value="Cullin"/>
</dbReference>
<evidence type="ECO:0000256" key="1">
    <source>
        <dbReference type="SAM" id="MobiDB-lite"/>
    </source>
</evidence>